<reference evidence="1" key="1">
    <citation type="submission" date="2022-07" db="EMBL/GenBank/DDBJ databases">
        <authorList>
            <person name="Macas J."/>
            <person name="Novak P."/>
            <person name="Neumann P."/>
        </authorList>
    </citation>
    <scope>NUCLEOTIDE SEQUENCE</scope>
</reference>
<dbReference type="AlphaFoldDB" id="A0AAV0D5H6"/>
<accession>A0AAV0D5H6</accession>
<keyword evidence="2" id="KW-1185">Reference proteome</keyword>
<gene>
    <name evidence="1" type="ORF">CEPIT_LOCUS11224</name>
</gene>
<comment type="caution">
    <text evidence="1">The sequence shown here is derived from an EMBL/GenBank/DDBJ whole genome shotgun (WGS) entry which is preliminary data.</text>
</comment>
<dbReference type="Proteomes" id="UP001152523">
    <property type="component" value="Unassembled WGS sequence"/>
</dbReference>
<sequence>MSSFAGKVGSNGYTMKSFIIFSIIMMITHGSEYRANAHVNVLLDPTKCTGLVCCVPEDCVGVCRDKGFHKSATCSDAMCFPFFKYGVCCCE</sequence>
<protein>
    <submittedName>
        <fullName evidence="1">Uncharacterized protein</fullName>
    </submittedName>
</protein>
<organism evidence="1 2">
    <name type="scientific">Cuscuta epithymum</name>
    <dbReference type="NCBI Taxonomy" id="186058"/>
    <lineage>
        <taxon>Eukaryota</taxon>
        <taxon>Viridiplantae</taxon>
        <taxon>Streptophyta</taxon>
        <taxon>Embryophyta</taxon>
        <taxon>Tracheophyta</taxon>
        <taxon>Spermatophyta</taxon>
        <taxon>Magnoliopsida</taxon>
        <taxon>eudicotyledons</taxon>
        <taxon>Gunneridae</taxon>
        <taxon>Pentapetalae</taxon>
        <taxon>asterids</taxon>
        <taxon>lamiids</taxon>
        <taxon>Solanales</taxon>
        <taxon>Convolvulaceae</taxon>
        <taxon>Cuscuteae</taxon>
        <taxon>Cuscuta</taxon>
        <taxon>Cuscuta subgen. Cuscuta</taxon>
    </lineage>
</organism>
<evidence type="ECO:0000313" key="1">
    <source>
        <dbReference type="EMBL" id="CAH9090372.1"/>
    </source>
</evidence>
<dbReference type="EMBL" id="CAMAPF010000064">
    <property type="protein sequence ID" value="CAH9090372.1"/>
    <property type="molecule type" value="Genomic_DNA"/>
</dbReference>
<proteinExistence type="predicted"/>
<name>A0AAV0D5H6_9ASTE</name>
<evidence type="ECO:0000313" key="2">
    <source>
        <dbReference type="Proteomes" id="UP001152523"/>
    </source>
</evidence>